<organism evidence="2 3">
    <name type="scientific">Parasporobacterium paucivorans DSM 15970</name>
    <dbReference type="NCBI Taxonomy" id="1122934"/>
    <lineage>
        <taxon>Bacteria</taxon>
        <taxon>Bacillati</taxon>
        <taxon>Bacillota</taxon>
        <taxon>Clostridia</taxon>
        <taxon>Lachnospirales</taxon>
        <taxon>Lachnospiraceae</taxon>
        <taxon>Parasporobacterium</taxon>
    </lineage>
</organism>
<feature type="transmembrane region" description="Helical" evidence="1">
    <location>
        <begin position="46"/>
        <end position="73"/>
    </location>
</feature>
<dbReference type="AlphaFoldDB" id="A0A1M6ER44"/>
<keyword evidence="3" id="KW-1185">Reference proteome</keyword>
<evidence type="ECO:0008006" key="4">
    <source>
        <dbReference type="Google" id="ProtNLM"/>
    </source>
</evidence>
<keyword evidence="1" id="KW-0812">Transmembrane</keyword>
<sequence length="364" mass="40422">MMKKILLLLIPLSLLILFVTKTNPEIAENLFALKIYDSISQPVSRFFGMVPISAAEVLFYAFVLMCIFVFFGFIRKIVISRGERISVLGSGLLDLLCAMGIGFFLFMILNGTNYYRYDFLHYMNLQAQQTSSESLAGLCMSLAEKTNSARNAVMTDEDGNMQLGDVSAAALEAADAMSLLGDKYVVLKRYYPQPKPVLASKMMSYAQITGMFTAFTMEANINVDQPDYNIPADMCHELAHVAGFMREDEANFIAYLACTGSGSPEFVYSGMMSALINATNALYGEDVAEWEKVLASLDEGVINDLDHNSLYWRQFDNTKLGETIGSASTKLNDTYLKLNGQKDGVKSYGRMVDLLLAEYSENLN</sequence>
<dbReference type="Proteomes" id="UP000184342">
    <property type="component" value="Unassembled WGS sequence"/>
</dbReference>
<dbReference type="STRING" id="1122934.SAMN02745691_00981"/>
<proteinExistence type="predicted"/>
<evidence type="ECO:0000256" key="1">
    <source>
        <dbReference type="SAM" id="Phobius"/>
    </source>
</evidence>
<feature type="transmembrane region" description="Helical" evidence="1">
    <location>
        <begin position="85"/>
        <end position="109"/>
    </location>
</feature>
<gene>
    <name evidence="2" type="ORF">SAMN02745691_00981</name>
</gene>
<dbReference type="InterPro" id="IPR024294">
    <property type="entry name" value="DUF3810"/>
</dbReference>
<reference evidence="2 3" key="1">
    <citation type="submission" date="2016-11" db="EMBL/GenBank/DDBJ databases">
        <authorList>
            <person name="Jaros S."/>
            <person name="Januszkiewicz K."/>
            <person name="Wedrychowicz H."/>
        </authorList>
    </citation>
    <scope>NUCLEOTIDE SEQUENCE [LARGE SCALE GENOMIC DNA]</scope>
    <source>
        <strain evidence="2 3">DSM 15970</strain>
    </source>
</reference>
<evidence type="ECO:0000313" key="3">
    <source>
        <dbReference type="Proteomes" id="UP000184342"/>
    </source>
</evidence>
<dbReference type="Pfam" id="PF12725">
    <property type="entry name" value="DUF3810"/>
    <property type="match status" value="1"/>
</dbReference>
<protein>
    <recommendedName>
        <fullName evidence="4">DUF3810 domain-containing protein</fullName>
    </recommendedName>
</protein>
<keyword evidence="1" id="KW-1133">Transmembrane helix</keyword>
<dbReference type="EMBL" id="FQYT01000008">
    <property type="protein sequence ID" value="SHI87961.1"/>
    <property type="molecule type" value="Genomic_DNA"/>
</dbReference>
<accession>A0A1M6ER44</accession>
<keyword evidence="1" id="KW-0472">Membrane</keyword>
<evidence type="ECO:0000313" key="2">
    <source>
        <dbReference type="EMBL" id="SHI87961.1"/>
    </source>
</evidence>
<dbReference type="OrthoDB" id="1048788at2"/>
<name>A0A1M6ER44_9FIRM</name>